<sequence length="51" mass="6073">MKNQWDHIATEIINVSYEQYQFKIPKVSAINKLLKFGGRIEYWEPSDVSRT</sequence>
<comment type="caution">
    <text evidence="1">The sequence shown here is derived from an EMBL/GenBank/DDBJ whole genome shotgun (WGS) entry which is preliminary data.</text>
</comment>
<accession>K6YPV2</accession>
<dbReference type="Proteomes" id="UP000006327">
    <property type="component" value="Unassembled WGS sequence"/>
</dbReference>
<keyword evidence="2" id="KW-1185">Reference proteome</keyword>
<reference evidence="1 2" key="1">
    <citation type="journal article" date="2017" name="Antonie Van Leeuwenhoek">
        <title>Rhizobium rhizosphaerae sp. nov., a novel species isolated from rice rhizosphere.</title>
        <authorList>
            <person name="Zhao J.J."/>
            <person name="Zhang J."/>
            <person name="Zhang R.J."/>
            <person name="Zhang C.W."/>
            <person name="Yin H.Q."/>
            <person name="Zhang X.X."/>
        </authorList>
    </citation>
    <scope>NUCLEOTIDE SEQUENCE [LARGE SCALE GENOMIC DNA]</scope>
    <source>
        <strain evidence="1 2">BSs20135</strain>
    </source>
</reference>
<evidence type="ECO:0000313" key="1">
    <source>
        <dbReference type="EMBL" id="GAC20202.1"/>
    </source>
</evidence>
<name>K6YPV2_9ALTE</name>
<dbReference type="EMBL" id="BAEO01000049">
    <property type="protein sequence ID" value="GAC20202.1"/>
    <property type="molecule type" value="Genomic_DNA"/>
</dbReference>
<evidence type="ECO:0000313" key="2">
    <source>
        <dbReference type="Proteomes" id="UP000006327"/>
    </source>
</evidence>
<proteinExistence type="predicted"/>
<protein>
    <submittedName>
        <fullName evidence="1">Uncharacterized protein</fullName>
    </submittedName>
</protein>
<dbReference type="AlphaFoldDB" id="K6YPV2"/>
<organism evidence="1 2">
    <name type="scientific">Paraglaciecola arctica BSs20135</name>
    <dbReference type="NCBI Taxonomy" id="493475"/>
    <lineage>
        <taxon>Bacteria</taxon>
        <taxon>Pseudomonadati</taxon>
        <taxon>Pseudomonadota</taxon>
        <taxon>Gammaproteobacteria</taxon>
        <taxon>Alteromonadales</taxon>
        <taxon>Alteromonadaceae</taxon>
        <taxon>Paraglaciecola</taxon>
    </lineage>
</organism>
<gene>
    <name evidence="1" type="ORF">GARC_3243</name>
</gene>